<protein>
    <submittedName>
        <fullName evidence="1">Uncharacterized protein</fullName>
    </submittedName>
</protein>
<reference evidence="1 2" key="1">
    <citation type="submission" date="2019-03" db="EMBL/GenBank/DDBJ databases">
        <title>Diversity and diversification of Nodularia spumigena cyanophages in the Baltic Sea.</title>
        <authorList>
            <person name="Sulcius S."/>
            <person name="Holmfeldt K."/>
            <person name="Simoliunas E."/>
        </authorList>
    </citation>
    <scope>NUCLEOTIDE SEQUENCE [LARGE SCALE GENOMIC DNA]</scope>
</reference>
<dbReference type="InterPro" id="IPR036904">
    <property type="entry name" value="NblA_sf"/>
</dbReference>
<keyword evidence="2" id="KW-1185">Reference proteome</keyword>
<accession>A0A482MGZ0</accession>
<dbReference type="Gene3D" id="1.10.287.670">
    <property type="entry name" value="Phycobilisome degradation protein NblA"/>
    <property type="match status" value="1"/>
</dbReference>
<gene>
    <name evidence="1" type="ORF">kac65v151_gp151</name>
</gene>
<organism evidence="1 2">
    <name type="scientific">Nodularia phage vB_NspS-kac65v151</name>
    <dbReference type="NCBI Taxonomy" id="2557579"/>
    <lineage>
        <taxon>Viruses</taxon>
        <taxon>Duplodnaviria</taxon>
        <taxon>Heunggongvirae</taxon>
        <taxon>Uroviricota</taxon>
        <taxon>Caudoviricetes</taxon>
        <taxon>Ravarandavirus</taxon>
        <taxon>Ravarandavirus kac65v151</taxon>
    </lineage>
</organism>
<proteinExistence type="predicted"/>
<dbReference type="Proteomes" id="UP000305794">
    <property type="component" value="Segment"/>
</dbReference>
<evidence type="ECO:0000313" key="1">
    <source>
        <dbReference type="EMBL" id="QBQ73181.1"/>
    </source>
</evidence>
<evidence type="ECO:0000313" key="2">
    <source>
        <dbReference type="Proteomes" id="UP000305794"/>
    </source>
</evidence>
<name>A0A482MGZ0_9CAUD</name>
<dbReference type="EMBL" id="MK605242">
    <property type="protein sequence ID" value="QBQ73181.1"/>
    <property type="molecule type" value="Genomic_DNA"/>
</dbReference>
<sequence length="76" mass="8811">MGSVKLPLYFAHLTHIRTMSDKQLEDHSLSVAFFKLRVAEMPDNEVRESLINLYREMLIKENQHKINLAKAWGIGS</sequence>